<comment type="caution">
    <text evidence="1">The sequence shown here is derived from an EMBL/GenBank/DDBJ whole genome shotgun (WGS) entry which is preliminary data.</text>
</comment>
<dbReference type="AlphaFoldDB" id="A0A8S1L8B6"/>
<proteinExistence type="predicted"/>
<dbReference type="EMBL" id="CAJJDM010000032">
    <property type="protein sequence ID" value="CAD8062495.1"/>
    <property type="molecule type" value="Genomic_DNA"/>
</dbReference>
<protein>
    <submittedName>
        <fullName evidence="1">Uncharacterized protein</fullName>
    </submittedName>
</protein>
<keyword evidence="2" id="KW-1185">Reference proteome</keyword>
<gene>
    <name evidence="1" type="ORF">PPRIM_AZ9-3.1.T0330165</name>
</gene>
<evidence type="ECO:0000313" key="1">
    <source>
        <dbReference type="EMBL" id="CAD8062495.1"/>
    </source>
</evidence>
<evidence type="ECO:0000313" key="2">
    <source>
        <dbReference type="Proteomes" id="UP000688137"/>
    </source>
</evidence>
<accession>A0A8S1L8B6</accession>
<organism evidence="1 2">
    <name type="scientific">Paramecium primaurelia</name>
    <dbReference type="NCBI Taxonomy" id="5886"/>
    <lineage>
        <taxon>Eukaryota</taxon>
        <taxon>Sar</taxon>
        <taxon>Alveolata</taxon>
        <taxon>Ciliophora</taxon>
        <taxon>Intramacronucleata</taxon>
        <taxon>Oligohymenophorea</taxon>
        <taxon>Peniculida</taxon>
        <taxon>Parameciidae</taxon>
        <taxon>Paramecium</taxon>
    </lineage>
</organism>
<dbReference type="Proteomes" id="UP000688137">
    <property type="component" value="Unassembled WGS sequence"/>
</dbReference>
<sequence length="153" mass="18107">MLQSNQKKIIILPSYRSIILDLSSTTTVFDLFQCIQQWLQFEGSFKQWTCYSVSRQKWLNISEEIGNYQDETIYIKIRHDLESQIQKVETWNLKTIIILPLNHHLNVEVQSTTTLFELFEFIQQHLKQFQTKKIDLKEVLNNGLAILFQGKNG</sequence>
<name>A0A8S1L8B6_PARPR</name>
<reference evidence="1" key="1">
    <citation type="submission" date="2021-01" db="EMBL/GenBank/DDBJ databases">
        <authorList>
            <consortium name="Genoscope - CEA"/>
            <person name="William W."/>
        </authorList>
    </citation>
    <scope>NUCLEOTIDE SEQUENCE</scope>
</reference>